<accession>A0A6M0RFL5</accession>
<sequence>MRLTTLFLMGCLLAEAPMPESSPGPDIMTAPEIEQTVEVQPLPDSVRNRVQTELSNYLGIPTDQINIARYSHETWFDGCLGLGGPAELCLAALTEGWQVEAIAPTGESYFYRTDLTGNQVRRSTLDNNLPPSLEARILQTVHTDVTEAEGREPALSITQAQTRVWDGCYGLPSETGDCPEIAIMGWRAIVTDGDYHWIYHTDNLGNTILLNEAASTNTVIPNLITGPMSGLSEADTTFQSVSTGGGADKAREVVVLDIDGKLSYSQQENQIPEIDS</sequence>
<reference evidence="1 2" key="1">
    <citation type="journal article" date="2020" name="Microb. Ecol.">
        <title>Ecogenomics of the Marine Benthic Filamentous Cyanobacterium Adonisia.</title>
        <authorList>
            <person name="Walter J.M."/>
            <person name="Coutinho F.H."/>
            <person name="Leomil L."/>
            <person name="Hargreaves P.I."/>
            <person name="Campeao M.E."/>
            <person name="Vieira V.V."/>
            <person name="Silva B.S."/>
            <person name="Fistarol G.O."/>
            <person name="Salomon P.S."/>
            <person name="Sawabe T."/>
            <person name="Mino S."/>
            <person name="Hosokawa M."/>
            <person name="Miyashita H."/>
            <person name="Maruyama F."/>
            <person name="van Verk M.C."/>
            <person name="Dutilh B.E."/>
            <person name="Thompson C.C."/>
            <person name="Thompson F.L."/>
        </authorList>
    </citation>
    <scope>NUCLEOTIDE SEQUENCE [LARGE SCALE GENOMIC DNA]</scope>
    <source>
        <strain evidence="1 2">CCMR0081</strain>
    </source>
</reference>
<dbReference type="AlphaFoldDB" id="A0A6M0RFL5"/>
<comment type="caution">
    <text evidence="1">The sequence shown here is derived from an EMBL/GenBank/DDBJ whole genome shotgun (WGS) entry which is preliminary data.</text>
</comment>
<dbReference type="Proteomes" id="UP000481033">
    <property type="component" value="Unassembled WGS sequence"/>
</dbReference>
<name>A0A6M0RFL5_9CYAN</name>
<organism evidence="1 2">
    <name type="scientific">Adonisia turfae CCMR0081</name>
    <dbReference type="NCBI Taxonomy" id="2292702"/>
    <lineage>
        <taxon>Bacteria</taxon>
        <taxon>Bacillati</taxon>
        <taxon>Cyanobacteriota</taxon>
        <taxon>Adonisia</taxon>
        <taxon>Adonisia turfae</taxon>
    </lineage>
</organism>
<proteinExistence type="predicted"/>
<evidence type="ECO:0000313" key="1">
    <source>
        <dbReference type="EMBL" id="NEZ54949.1"/>
    </source>
</evidence>
<evidence type="ECO:0000313" key="2">
    <source>
        <dbReference type="Proteomes" id="UP000481033"/>
    </source>
</evidence>
<protein>
    <submittedName>
        <fullName evidence="1">Uncharacterized protein</fullName>
    </submittedName>
</protein>
<keyword evidence="2" id="KW-1185">Reference proteome</keyword>
<dbReference type="EMBL" id="QXHD01000004">
    <property type="protein sequence ID" value="NEZ54949.1"/>
    <property type="molecule type" value="Genomic_DNA"/>
</dbReference>
<gene>
    <name evidence="1" type="ORF">DXZ20_04425</name>
</gene>